<dbReference type="PANTHER" id="PTHR35391:SF5">
    <property type="entry name" value="DUF6590 DOMAIN-CONTAINING PROTEIN"/>
    <property type="match status" value="1"/>
</dbReference>
<gene>
    <name evidence="2" type="ORF">CKAH01_13783</name>
</gene>
<dbReference type="AlphaFoldDB" id="A0AAE0DDJ2"/>
<feature type="compositionally biased region" description="Polar residues" evidence="1">
    <location>
        <begin position="255"/>
        <end position="276"/>
    </location>
</feature>
<evidence type="ECO:0000256" key="1">
    <source>
        <dbReference type="SAM" id="MobiDB-lite"/>
    </source>
</evidence>
<evidence type="ECO:0000313" key="3">
    <source>
        <dbReference type="Proteomes" id="UP001281614"/>
    </source>
</evidence>
<proteinExistence type="predicted"/>
<feature type="region of interest" description="Disordered" evidence="1">
    <location>
        <begin position="111"/>
        <end position="132"/>
    </location>
</feature>
<feature type="region of interest" description="Disordered" evidence="1">
    <location>
        <begin position="249"/>
        <end position="280"/>
    </location>
</feature>
<dbReference type="PANTHER" id="PTHR35391">
    <property type="entry name" value="C2H2-TYPE DOMAIN-CONTAINING PROTEIN-RELATED"/>
    <property type="match status" value="1"/>
</dbReference>
<keyword evidence="3" id="KW-1185">Reference proteome</keyword>
<accession>A0AAE0DDJ2</accession>
<comment type="caution">
    <text evidence="2">The sequence shown here is derived from an EMBL/GenBank/DDBJ whole genome shotgun (WGS) entry which is preliminary data.</text>
</comment>
<sequence length="675" mass="76851">MELQSDPMETASIRLLSQTCRTVLERLFREEEAQEEVQANKDGHWASRQFSEFNIWCAKVGINDRGLRSVDVRLKDVPETCQMIRGLLQSLDQDLKQIQEPVRNFLDDTAKQEELSNSDSDSSSLSFESLSSVSQTEAETAINEGSIAEKQMRALQGHIEDTIDRLHGHALQIDRAGNKHRQERLAVYMRKENSRAAYDGYMDLAYRKAKIQFHDTTDILHKRMGESFARRRIRFDYLKKHQRKRAKEAIGIEQTVATRSSSSAQQRDSKNPQLQPTDDLEAPLITHATARPLNDSQTECSATEHTKLDTGPNMIQQRQRTENFEPYFCIFEDCQAPFDVPNDFNGLLMHLQEHMEERFYVDLPSGGHEAFDVQGIKEHFERHVNCSSENLDLIKEASHRRGALILENCPFCGGYPDDIRKKYPVSTTNEAQMALRKHIKRHMHDIALFLPPYRDDISNKSNASAAASDISCVEAPTGSQRDFEDNVTICDRTECDCKLRAGRGDFDEVSNPPPPKDSENNPETADFWFQYFPDLPQYNSGLLTEDDYLQDTKLEKFFAARLRKDPGSTGENRIAIQKNTASDSMIERTVTDYGLSDQLKVSSKVSIASNADSGQAQPVKPERKVQTVPRRQAPNFTGREKELAHVHSILHPEDSSQKRVDMTIGCGSLLRRQHV</sequence>
<protein>
    <recommendedName>
        <fullName evidence="4">C2H2-type domain-containing protein</fullName>
    </recommendedName>
</protein>
<name>A0AAE0DDJ2_COLKA</name>
<dbReference type="Proteomes" id="UP001281614">
    <property type="component" value="Unassembled WGS sequence"/>
</dbReference>
<evidence type="ECO:0000313" key="2">
    <source>
        <dbReference type="EMBL" id="KAK2772879.1"/>
    </source>
</evidence>
<feature type="compositionally biased region" description="Low complexity" evidence="1">
    <location>
        <begin position="115"/>
        <end position="132"/>
    </location>
</feature>
<dbReference type="EMBL" id="VYYT01000062">
    <property type="protein sequence ID" value="KAK2772879.1"/>
    <property type="molecule type" value="Genomic_DNA"/>
</dbReference>
<evidence type="ECO:0008006" key="4">
    <source>
        <dbReference type="Google" id="ProtNLM"/>
    </source>
</evidence>
<reference evidence="2" key="1">
    <citation type="submission" date="2023-02" db="EMBL/GenBank/DDBJ databases">
        <title>Colletotrichum kahawae CIFC_Que2 genome sequencing and assembly.</title>
        <authorList>
            <person name="Baroncelli R."/>
        </authorList>
    </citation>
    <scope>NUCLEOTIDE SEQUENCE</scope>
    <source>
        <strain evidence="2">CIFC_Que2</strain>
    </source>
</reference>
<organism evidence="2 3">
    <name type="scientific">Colletotrichum kahawae</name>
    <name type="common">Coffee berry disease fungus</name>
    <dbReference type="NCBI Taxonomy" id="34407"/>
    <lineage>
        <taxon>Eukaryota</taxon>
        <taxon>Fungi</taxon>
        <taxon>Dikarya</taxon>
        <taxon>Ascomycota</taxon>
        <taxon>Pezizomycotina</taxon>
        <taxon>Sordariomycetes</taxon>
        <taxon>Hypocreomycetidae</taxon>
        <taxon>Glomerellales</taxon>
        <taxon>Glomerellaceae</taxon>
        <taxon>Colletotrichum</taxon>
        <taxon>Colletotrichum gloeosporioides species complex</taxon>
    </lineage>
</organism>
<feature type="region of interest" description="Disordered" evidence="1">
    <location>
        <begin position="503"/>
        <end position="524"/>
    </location>
</feature>
<feature type="region of interest" description="Disordered" evidence="1">
    <location>
        <begin position="609"/>
        <end position="637"/>
    </location>
</feature>